<dbReference type="GO" id="GO:0003677">
    <property type="term" value="F:DNA binding"/>
    <property type="evidence" value="ECO:0007669"/>
    <property type="project" value="InterPro"/>
</dbReference>
<dbReference type="CDD" id="cd00397">
    <property type="entry name" value="DNA_BRE_C"/>
    <property type="match status" value="1"/>
</dbReference>
<evidence type="ECO:0000256" key="1">
    <source>
        <dbReference type="ARBA" id="ARBA00023172"/>
    </source>
</evidence>
<dbReference type="EMBL" id="SHKW01000001">
    <property type="protein sequence ID" value="RZU41126.1"/>
    <property type="molecule type" value="Genomic_DNA"/>
</dbReference>
<gene>
    <name evidence="3" type="ORF">BDD14_2624</name>
</gene>
<protein>
    <submittedName>
        <fullName evidence="3">Integrase/recombinase XerD</fullName>
    </submittedName>
</protein>
<evidence type="ECO:0000313" key="3">
    <source>
        <dbReference type="EMBL" id="RZU41126.1"/>
    </source>
</evidence>
<accession>A0A4V2G4J3</accession>
<dbReference type="PROSITE" id="PS51898">
    <property type="entry name" value="TYR_RECOMBINASE"/>
    <property type="match status" value="1"/>
</dbReference>
<evidence type="ECO:0000259" key="2">
    <source>
        <dbReference type="PROSITE" id="PS51898"/>
    </source>
</evidence>
<dbReference type="Pfam" id="PF00589">
    <property type="entry name" value="Phage_integrase"/>
    <property type="match status" value="1"/>
</dbReference>
<organism evidence="3 4">
    <name type="scientific">Edaphobacter modestus</name>
    <dbReference type="NCBI Taxonomy" id="388466"/>
    <lineage>
        <taxon>Bacteria</taxon>
        <taxon>Pseudomonadati</taxon>
        <taxon>Acidobacteriota</taxon>
        <taxon>Terriglobia</taxon>
        <taxon>Terriglobales</taxon>
        <taxon>Acidobacteriaceae</taxon>
        <taxon>Edaphobacter</taxon>
    </lineage>
</organism>
<dbReference type="GO" id="GO:0015074">
    <property type="term" value="P:DNA integration"/>
    <property type="evidence" value="ECO:0007669"/>
    <property type="project" value="InterPro"/>
</dbReference>
<keyword evidence="4" id="KW-1185">Reference proteome</keyword>
<proteinExistence type="predicted"/>
<feature type="domain" description="Tyr recombinase" evidence="2">
    <location>
        <begin position="101"/>
        <end position="281"/>
    </location>
</feature>
<dbReference type="InterPro" id="IPR013762">
    <property type="entry name" value="Integrase-like_cat_sf"/>
</dbReference>
<comment type="caution">
    <text evidence="3">The sequence shown here is derived from an EMBL/GenBank/DDBJ whole genome shotgun (WGS) entry which is preliminary data.</text>
</comment>
<dbReference type="GO" id="GO:0006310">
    <property type="term" value="P:DNA recombination"/>
    <property type="evidence" value="ECO:0007669"/>
    <property type="project" value="UniProtKB-KW"/>
</dbReference>
<dbReference type="InterPro" id="IPR011010">
    <property type="entry name" value="DNA_brk_join_enz"/>
</dbReference>
<evidence type="ECO:0000313" key="4">
    <source>
        <dbReference type="Proteomes" id="UP000292958"/>
    </source>
</evidence>
<dbReference type="InterPro" id="IPR002104">
    <property type="entry name" value="Integrase_catalytic"/>
</dbReference>
<dbReference type="SUPFAM" id="SSF56349">
    <property type="entry name" value="DNA breaking-rejoining enzymes"/>
    <property type="match status" value="1"/>
</dbReference>
<dbReference type="Proteomes" id="UP000292958">
    <property type="component" value="Unassembled WGS sequence"/>
</dbReference>
<dbReference type="PANTHER" id="PTHR30349">
    <property type="entry name" value="PHAGE INTEGRASE-RELATED"/>
    <property type="match status" value="1"/>
</dbReference>
<dbReference type="AlphaFoldDB" id="A0A4V2G4J3"/>
<sequence>MTPRLERFESFIRERQYLTNISPNTIEWYRRCEKWLPCESPTQDELKALVVRMREKGLKETAANAVFRCLNAYLHWAGGSERRCGAGCTHPRIHRLREPQLVMPTFTDPQIKRLVAWKPKAKNYHQRRLHLFVLFLLDTGARSAEILGLRLKEIDLDNLLVTLDGKGRKQRVVPFSFELRKALYRYLKEFGCKSDALLFACRTGTLWSRRNALREVRQLCRDLGFDPPLRTVHAFRHTFAVNYLRRGGSVFHLQKVLGHSSLEMTRRYANLVTTDLQAVHERVSLLSNRN</sequence>
<dbReference type="InterPro" id="IPR050090">
    <property type="entry name" value="Tyrosine_recombinase_XerCD"/>
</dbReference>
<dbReference type="RefSeq" id="WP_130419090.1">
    <property type="nucleotide sequence ID" value="NZ_SHKW01000001.1"/>
</dbReference>
<dbReference type="Gene3D" id="1.10.443.10">
    <property type="entry name" value="Intergrase catalytic core"/>
    <property type="match status" value="1"/>
</dbReference>
<keyword evidence="1" id="KW-0233">DNA recombination</keyword>
<dbReference type="OrthoDB" id="107900at2"/>
<name>A0A4V2G4J3_9BACT</name>
<reference evidence="3 4" key="1">
    <citation type="submission" date="2019-02" db="EMBL/GenBank/DDBJ databases">
        <title>Genomic Encyclopedia of Archaeal and Bacterial Type Strains, Phase II (KMG-II): from individual species to whole genera.</title>
        <authorList>
            <person name="Goeker M."/>
        </authorList>
    </citation>
    <scope>NUCLEOTIDE SEQUENCE [LARGE SCALE GENOMIC DNA]</scope>
    <source>
        <strain evidence="3 4">DSM 18101</strain>
    </source>
</reference>